<organism evidence="1 2">
    <name type="scientific">Helianthus annuus</name>
    <name type="common">Common sunflower</name>
    <dbReference type="NCBI Taxonomy" id="4232"/>
    <lineage>
        <taxon>Eukaryota</taxon>
        <taxon>Viridiplantae</taxon>
        <taxon>Streptophyta</taxon>
        <taxon>Embryophyta</taxon>
        <taxon>Tracheophyta</taxon>
        <taxon>Spermatophyta</taxon>
        <taxon>Magnoliopsida</taxon>
        <taxon>eudicotyledons</taxon>
        <taxon>Gunneridae</taxon>
        <taxon>Pentapetalae</taxon>
        <taxon>asterids</taxon>
        <taxon>campanulids</taxon>
        <taxon>Asterales</taxon>
        <taxon>Asteraceae</taxon>
        <taxon>Asteroideae</taxon>
        <taxon>Heliantheae alliance</taxon>
        <taxon>Heliantheae</taxon>
        <taxon>Helianthus</taxon>
    </lineage>
</organism>
<dbReference type="InParanoid" id="A0A251TWH9"/>
<keyword evidence="2" id="KW-1185">Reference proteome</keyword>
<gene>
    <name evidence="1" type="ORF">HannXRQ_Chr09g0254731</name>
</gene>
<dbReference type="AlphaFoldDB" id="A0A251TWH9"/>
<evidence type="ECO:0000313" key="2">
    <source>
        <dbReference type="Proteomes" id="UP000215914"/>
    </source>
</evidence>
<reference evidence="2" key="1">
    <citation type="journal article" date="2017" name="Nature">
        <title>The sunflower genome provides insights into oil metabolism, flowering and Asterid evolution.</title>
        <authorList>
            <person name="Badouin H."/>
            <person name="Gouzy J."/>
            <person name="Grassa C.J."/>
            <person name="Murat F."/>
            <person name="Staton S.E."/>
            <person name="Cottret L."/>
            <person name="Lelandais-Briere C."/>
            <person name="Owens G.L."/>
            <person name="Carrere S."/>
            <person name="Mayjonade B."/>
            <person name="Legrand L."/>
            <person name="Gill N."/>
            <person name="Kane N.C."/>
            <person name="Bowers J.E."/>
            <person name="Hubner S."/>
            <person name="Bellec A."/>
            <person name="Berard A."/>
            <person name="Berges H."/>
            <person name="Blanchet N."/>
            <person name="Boniface M.C."/>
            <person name="Brunel D."/>
            <person name="Catrice O."/>
            <person name="Chaidir N."/>
            <person name="Claudel C."/>
            <person name="Donnadieu C."/>
            <person name="Faraut T."/>
            <person name="Fievet G."/>
            <person name="Helmstetter N."/>
            <person name="King M."/>
            <person name="Knapp S.J."/>
            <person name="Lai Z."/>
            <person name="Le Paslier M.C."/>
            <person name="Lippi Y."/>
            <person name="Lorenzon L."/>
            <person name="Mandel J.R."/>
            <person name="Marage G."/>
            <person name="Marchand G."/>
            <person name="Marquand E."/>
            <person name="Bret-Mestries E."/>
            <person name="Morien E."/>
            <person name="Nambeesan S."/>
            <person name="Nguyen T."/>
            <person name="Pegot-Espagnet P."/>
            <person name="Pouilly N."/>
            <person name="Raftis F."/>
            <person name="Sallet E."/>
            <person name="Schiex T."/>
            <person name="Thomas J."/>
            <person name="Vandecasteele C."/>
            <person name="Vares D."/>
            <person name="Vear F."/>
            <person name="Vautrin S."/>
            <person name="Crespi M."/>
            <person name="Mangin B."/>
            <person name="Burke J.M."/>
            <person name="Salse J."/>
            <person name="Munos S."/>
            <person name="Vincourt P."/>
            <person name="Rieseberg L.H."/>
            <person name="Langlade N.B."/>
        </authorList>
    </citation>
    <scope>NUCLEOTIDE SEQUENCE [LARGE SCALE GENOMIC DNA]</scope>
    <source>
        <strain evidence="2">cv. SF193</strain>
    </source>
</reference>
<protein>
    <submittedName>
        <fullName evidence="1">Uncharacterized protein</fullName>
    </submittedName>
</protein>
<dbReference type="Proteomes" id="UP000215914">
    <property type="component" value="Chromosome 9"/>
</dbReference>
<sequence>MLRMSLYELNDGFMPRNDRDLVFMVFLLVALIVRSCVDNFDDLSDCITTYYS</sequence>
<proteinExistence type="predicted"/>
<evidence type="ECO:0000313" key="1">
    <source>
        <dbReference type="EMBL" id="OTG14922.1"/>
    </source>
</evidence>
<dbReference type="EMBL" id="CM007898">
    <property type="protein sequence ID" value="OTG14922.1"/>
    <property type="molecule type" value="Genomic_DNA"/>
</dbReference>
<name>A0A251TWH9_HELAN</name>
<accession>A0A251TWH9</accession>